<comment type="caution">
    <text evidence="1">The sequence shown here is derived from an EMBL/GenBank/DDBJ whole genome shotgun (WGS) entry which is preliminary data.</text>
</comment>
<dbReference type="EMBL" id="SAEB01000006">
    <property type="protein sequence ID" value="RVD86346.1"/>
    <property type="molecule type" value="Genomic_DNA"/>
</dbReference>
<dbReference type="Proteomes" id="UP000283090">
    <property type="component" value="Unassembled WGS sequence"/>
</dbReference>
<dbReference type="RefSeq" id="XP_067491890.1">
    <property type="nucleotide sequence ID" value="XM_067633753.1"/>
</dbReference>
<protein>
    <recommendedName>
        <fullName evidence="3">Zn(2)-C6 fungal-type domain-containing protein</fullName>
    </recommendedName>
</protein>
<sequence length="665" mass="75282">MGKVAKCYFCRKDKKKCTWSRTPGSTTSQSTTSERCDWCIKSRLPCSKRRFANEAIAQNDIPNALAPRLHFRPIIDTVRDFDCVFYLLAGILDYDGHPIKTTPISNDLGSLNVVHGSETAVPPQWTPGTDLPFYQTPKNIDALYHNIAIFNQVRSFCKENLETELEKLRKEAAATVEYLTSKSKFYEAAVLVNLMVASPSSYTTKSIEARNFDRVTLESPYLGTLIENEKNCGRLFHHIKSATTLSANHSRLYKSALQYSDIQDAQAILQMFIEERLRGTLVQPEGEVREYTSTVYHKIDPLEHRACLWGEENGQMFLRDFDATTMREKRNLLGETGLCVASKRGFDGPELGMVRYRSVDSMPETATDVRGGDVILASVLAGRWNTVADIVREAPKPRTSAFFSHAEVPGLERIWKAFPDLHSNHWACLDPYQLATLMGNLEFINRAEVVAPDLFAKTYTRHHNNEDNSIYGYLSGTFPELTLGEYHPVILSALAGFTDITRYHLERNPDLSKLQTSSWDGKLGALFLIAFKRGDLELLDLLNEVAPFELSNGERVVLSRQAAELAAPTVFQTWMNLAWFDLGGFTWGADPVRCELWRAILESLCSRYEGTQESEDRGIQNDKTRFMEVIWAMEQSMYLARCGCQSCQEYYLKAHQTLGTFDQSG</sequence>
<dbReference type="OrthoDB" id="5309189at2759"/>
<keyword evidence="2" id="KW-1185">Reference proteome</keyword>
<accession>A0A437A5I8</accession>
<name>A0A437A5I8_ARTFL</name>
<evidence type="ECO:0000313" key="2">
    <source>
        <dbReference type="Proteomes" id="UP000283090"/>
    </source>
</evidence>
<dbReference type="VEuPathDB" id="FungiDB:DFL_004628"/>
<dbReference type="GeneID" id="93586939"/>
<dbReference type="STRING" id="97331.A0A437A5I8"/>
<evidence type="ECO:0000313" key="1">
    <source>
        <dbReference type="EMBL" id="RVD86346.1"/>
    </source>
</evidence>
<dbReference type="AlphaFoldDB" id="A0A437A5I8"/>
<proteinExistence type="predicted"/>
<gene>
    <name evidence="1" type="ORF">DFL_004628</name>
</gene>
<evidence type="ECO:0008006" key="3">
    <source>
        <dbReference type="Google" id="ProtNLM"/>
    </source>
</evidence>
<reference evidence="1 2" key="1">
    <citation type="submission" date="2019-01" db="EMBL/GenBank/DDBJ databases">
        <title>Intercellular communication is required for trap formation in the nematode-trapping fungus Duddingtonia flagrans.</title>
        <authorList>
            <person name="Youssar L."/>
            <person name="Wernet V."/>
            <person name="Hensel N."/>
            <person name="Hildebrandt H.-G."/>
            <person name="Fischer R."/>
        </authorList>
    </citation>
    <scope>NUCLEOTIDE SEQUENCE [LARGE SCALE GENOMIC DNA]</scope>
    <source>
        <strain evidence="1 2">CBS H-5679</strain>
    </source>
</reference>
<organism evidence="1 2">
    <name type="scientific">Arthrobotrys flagrans</name>
    <name type="common">Nematode-trapping fungus</name>
    <name type="synonym">Trichothecium flagrans</name>
    <dbReference type="NCBI Taxonomy" id="97331"/>
    <lineage>
        <taxon>Eukaryota</taxon>
        <taxon>Fungi</taxon>
        <taxon>Dikarya</taxon>
        <taxon>Ascomycota</taxon>
        <taxon>Pezizomycotina</taxon>
        <taxon>Orbiliomycetes</taxon>
        <taxon>Orbiliales</taxon>
        <taxon>Orbiliaceae</taxon>
        <taxon>Arthrobotrys</taxon>
    </lineage>
</organism>